<gene>
    <name evidence="6" type="ORF">QJS04_geneDACA009612</name>
</gene>
<accession>A0AAV9BDN0</accession>
<keyword evidence="7" id="KW-1185">Reference proteome</keyword>
<reference evidence="6" key="2">
    <citation type="submission" date="2023-06" db="EMBL/GenBank/DDBJ databases">
        <authorList>
            <person name="Ma L."/>
            <person name="Liu K.-W."/>
            <person name="Li Z."/>
            <person name="Hsiao Y.-Y."/>
            <person name="Qi Y."/>
            <person name="Fu T."/>
            <person name="Tang G."/>
            <person name="Zhang D."/>
            <person name="Sun W.-H."/>
            <person name="Liu D.-K."/>
            <person name="Li Y."/>
            <person name="Chen G.-Z."/>
            <person name="Liu X.-D."/>
            <person name="Liao X.-Y."/>
            <person name="Jiang Y.-T."/>
            <person name="Yu X."/>
            <person name="Hao Y."/>
            <person name="Huang J."/>
            <person name="Zhao X.-W."/>
            <person name="Ke S."/>
            <person name="Chen Y.-Y."/>
            <person name="Wu W.-L."/>
            <person name="Hsu J.-L."/>
            <person name="Lin Y.-F."/>
            <person name="Huang M.-D."/>
            <person name="Li C.-Y."/>
            <person name="Huang L."/>
            <person name="Wang Z.-W."/>
            <person name="Zhao X."/>
            <person name="Zhong W.-Y."/>
            <person name="Peng D.-H."/>
            <person name="Ahmad S."/>
            <person name="Lan S."/>
            <person name="Zhang J.-S."/>
            <person name="Tsai W.-C."/>
            <person name="Van De Peer Y."/>
            <person name="Liu Z.-J."/>
        </authorList>
    </citation>
    <scope>NUCLEOTIDE SEQUENCE</scope>
    <source>
        <strain evidence="6">SCP</strain>
        <tissue evidence="6">Leaves</tissue>
    </source>
</reference>
<dbReference type="EMBL" id="JAUJYN010000004">
    <property type="protein sequence ID" value="KAK1274533.1"/>
    <property type="molecule type" value="Genomic_DNA"/>
</dbReference>
<dbReference type="Gene3D" id="3.30.40.10">
    <property type="entry name" value="Zinc/RING finger domain, C3HC4 (zinc finger)"/>
    <property type="match status" value="1"/>
</dbReference>
<reference evidence="6" key="1">
    <citation type="journal article" date="2023" name="Nat. Commun.">
        <title>Diploid and tetraploid genomes of Acorus and the evolution of monocots.</title>
        <authorList>
            <person name="Ma L."/>
            <person name="Liu K.W."/>
            <person name="Li Z."/>
            <person name="Hsiao Y.Y."/>
            <person name="Qi Y."/>
            <person name="Fu T."/>
            <person name="Tang G.D."/>
            <person name="Zhang D."/>
            <person name="Sun W.H."/>
            <person name="Liu D.K."/>
            <person name="Li Y."/>
            <person name="Chen G.Z."/>
            <person name="Liu X.D."/>
            <person name="Liao X.Y."/>
            <person name="Jiang Y.T."/>
            <person name="Yu X."/>
            <person name="Hao Y."/>
            <person name="Huang J."/>
            <person name="Zhao X.W."/>
            <person name="Ke S."/>
            <person name="Chen Y.Y."/>
            <person name="Wu W.L."/>
            <person name="Hsu J.L."/>
            <person name="Lin Y.F."/>
            <person name="Huang M.D."/>
            <person name="Li C.Y."/>
            <person name="Huang L."/>
            <person name="Wang Z.W."/>
            <person name="Zhao X."/>
            <person name="Zhong W.Y."/>
            <person name="Peng D.H."/>
            <person name="Ahmad S."/>
            <person name="Lan S."/>
            <person name="Zhang J.S."/>
            <person name="Tsai W.C."/>
            <person name="Van de Peer Y."/>
            <person name="Liu Z.J."/>
        </authorList>
    </citation>
    <scope>NUCLEOTIDE SEQUENCE</scope>
    <source>
        <strain evidence="6">SCP</strain>
    </source>
</reference>
<evidence type="ECO:0000256" key="3">
    <source>
        <dbReference type="ARBA" id="ARBA00022833"/>
    </source>
</evidence>
<evidence type="ECO:0000259" key="5">
    <source>
        <dbReference type="PROSITE" id="PS50089"/>
    </source>
</evidence>
<evidence type="ECO:0000313" key="6">
    <source>
        <dbReference type="EMBL" id="KAK1274533.1"/>
    </source>
</evidence>
<keyword evidence="3" id="KW-0862">Zinc</keyword>
<dbReference type="GO" id="GO:0008270">
    <property type="term" value="F:zinc ion binding"/>
    <property type="evidence" value="ECO:0007669"/>
    <property type="project" value="UniProtKB-KW"/>
</dbReference>
<organism evidence="6 7">
    <name type="scientific">Acorus gramineus</name>
    <name type="common">Dwarf sweet flag</name>
    <dbReference type="NCBI Taxonomy" id="55184"/>
    <lineage>
        <taxon>Eukaryota</taxon>
        <taxon>Viridiplantae</taxon>
        <taxon>Streptophyta</taxon>
        <taxon>Embryophyta</taxon>
        <taxon>Tracheophyta</taxon>
        <taxon>Spermatophyta</taxon>
        <taxon>Magnoliopsida</taxon>
        <taxon>Liliopsida</taxon>
        <taxon>Acoraceae</taxon>
        <taxon>Acorus</taxon>
    </lineage>
</organism>
<evidence type="ECO:0000256" key="2">
    <source>
        <dbReference type="ARBA" id="ARBA00022771"/>
    </source>
</evidence>
<evidence type="ECO:0000256" key="4">
    <source>
        <dbReference type="PROSITE-ProRule" id="PRU00175"/>
    </source>
</evidence>
<dbReference type="Pfam" id="PF13639">
    <property type="entry name" value="zf-RING_2"/>
    <property type="match status" value="1"/>
</dbReference>
<dbReference type="SMART" id="SM00184">
    <property type="entry name" value="RING"/>
    <property type="match status" value="1"/>
</dbReference>
<dbReference type="SUPFAM" id="SSF57850">
    <property type="entry name" value="RING/U-box"/>
    <property type="match status" value="1"/>
</dbReference>
<comment type="caution">
    <text evidence="6">The sequence shown here is derived from an EMBL/GenBank/DDBJ whole genome shotgun (WGS) entry which is preliminary data.</text>
</comment>
<feature type="domain" description="RING-type" evidence="5">
    <location>
        <begin position="100"/>
        <end position="142"/>
    </location>
</feature>
<protein>
    <recommendedName>
        <fullName evidence="5">RING-type domain-containing protein</fullName>
    </recommendedName>
</protein>
<dbReference type="GO" id="GO:0016567">
    <property type="term" value="P:protein ubiquitination"/>
    <property type="evidence" value="ECO:0007669"/>
    <property type="project" value="TreeGrafter"/>
</dbReference>
<dbReference type="PROSITE" id="PS50089">
    <property type="entry name" value="ZF_RING_2"/>
    <property type="match status" value="1"/>
</dbReference>
<dbReference type="PANTHER" id="PTHR15710:SF243">
    <property type="entry name" value="E3 UBIQUITIN-PROTEIN LIGASE PRAJA-2 ISOFORM X1"/>
    <property type="match status" value="1"/>
</dbReference>
<proteinExistence type="predicted"/>
<keyword evidence="2 4" id="KW-0863">Zinc-finger</keyword>
<sequence length="181" mass="20311">MAKPTPPPTPPAQPPSVWFLCRQCDWYCEFASHHPNPVVCPRCGSNDSVDTANEFSLTLQCIIRQQRITVNLHSEVQNMPASKASVEALEEVVVTEEKFCPVCKQGMGVGEMAKRMPCKHLFHVKCISDWLEHYGHSCPVCRFKLPKDGKAAMRGRRDLGPGATVAWRGGRKISSRFQEFI</sequence>
<name>A0AAV9BDN0_ACOGR</name>
<evidence type="ECO:0000313" key="7">
    <source>
        <dbReference type="Proteomes" id="UP001179952"/>
    </source>
</evidence>
<dbReference type="AlphaFoldDB" id="A0AAV9BDN0"/>
<keyword evidence="1" id="KW-0479">Metal-binding</keyword>
<evidence type="ECO:0000256" key="1">
    <source>
        <dbReference type="ARBA" id="ARBA00022723"/>
    </source>
</evidence>
<dbReference type="GO" id="GO:0005737">
    <property type="term" value="C:cytoplasm"/>
    <property type="evidence" value="ECO:0007669"/>
    <property type="project" value="TreeGrafter"/>
</dbReference>
<dbReference type="GO" id="GO:0061630">
    <property type="term" value="F:ubiquitin protein ligase activity"/>
    <property type="evidence" value="ECO:0007669"/>
    <property type="project" value="TreeGrafter"/>
</dbReference>
<dbReference type="InterPro" id="IPR001841">
    <property type="entry name" value="Znf_RING"/>
</dbReference>
<dbReference type="InterPro" id="IPR013083">
    <property type="entry name" value="Znf_RING/FYVE/PHD"/>
</dbReference>
<dbReference type="PANTHER" id="PTHR15710">
    <property type="entry name" value="E3 UBIQUITIN-PROTEIN LIGASE PRAJA"/>
    <property type="match status" value="1"/>
</dbReference>
<dbReference type="Proteomes" id="UP001179952">
    <property type="component" value="Unassembled WGS sequence"/>
</dbReference>